<gene>
    <name evidence="9" type="ORF">VNI00_000838</name>
</gene>
<dbReference type="EMBL" id="JAYKXP010000002">
    <property type="protein sequence ID" value="KAK7061102.1"/>
    <property type="molecule type" value="Genomic_DNA"/>
</dbReference>
<dbReference type="InterPro" id="IPR050641">
    <property type="entry name" value="RIFMO-like"/>
</dbReference>
<evidence type="ECO:0000256" key="6">
    <source>
        <dbReference type="SAM" id="MobiDB-lite"/>
    </source>
</evidence>
<dbReference type="Gene3D" id="3.50.50.60">
    <property type="entry name" value="FAD/NAD(P)-binding domain"/>
    <property type="match status" value="1"/>
</dbReference>
<evidence type="ECO:0000256" key="5">
    <source>
        <dbReference type="ARBA" id="ARBA00023002"/>
    </source>
</evidence>
<dbReference type="PRINTS" id="PR00420">
    <property type="entry name" value="RNGMNOXGNASE"/>
</dbReference>
<dbReference type="InterPro" id="IPR002938">
    <property type="entry name" value="FAD-bd"/>
</dbReference>
<name>A0AAW0EC63_9AGAR</name>
<proteinExistence type="inferred from homology"/>
<accession>A0AAW0EC63</accession>
<evidence type="ECO:0000256" key="1">
    <source>
        <dbReference type="ARBA" id="ARBA00001974"/>
    </source>
</evidence>
<dbReference type="InterPro" id="IPR036249">
    <property type="entry name" value="Thioredoxin-like_sf"/>
</dbReference>
<comment type="similarity">
    <text evidence="2">Belongs to the PheA/TfdB FAD monooxygenase family.</text>
</comment>
<dbReference type="Pfam" id="PF01494">
    <property type="entry name" value="FAD_binding_3"/>
    <property type="match status" value="1"/>
</dbReference>
<reference evidence="9 10" key="1">
    <citation type="submission" date="2024-01" db="EMBL/GenBank/DDBJ databases">
        <title>A draft genome for a cacao thread blight-causing isolate of Paramarasmius palmivorus.</title>
        <authorList>
            <person name="Baruah I.K."/>
            <person name="Bukari Y."/>
            <person name="Amoako-Attah I."/>
            <person name="Meinhardt L.W."/>
            <person name="Bailey B.A."/>
            <person name="Cohen S.P."/>
        </authorList>
    </citation>
    <scope>NUCLEOTIDE SEQUENCE [LARGE SCALE GENOMIC DNA]</scope>
    <source>
        <strain evidence="9 10">GH-12</strain>
    </source>
</reference>
<evidence type="ECO:0000313" key="10">
    <source>
        <dbReference type="Proteomes" id="UP001383192"/>
    </source>
</evidence>
<keyword evidence="4" id="KW-0274">FAD</keyword>
<dbReference type="Pfam" id="PF07976">
    <property type="entry name" value="Phe_hydrox_dim"/>
    <property type="match status" value="1"/>
</dbReference>
<evidence type="ECO:0000256" key="3">
    <source>
        <dbReference type="ARBA" id="ARBA00022630"/>
    </source>
</evidence>
<sequence>MYLSLGAGPSGLAAALLLYRNGISVRIVEKRGDFRVGMRGAGIQARTLELYKLLGILPEIEKHTLRFPLRKLYDSGNQELISQKPLMDDMPLESHFHRINSGVIRQEQHQNILRETLQKEYGCVVETSTELESFAQDSDGVSVKLAKEGRQEATRFKWLIGADGARSIVRKQLGLSFLGESPANIAVVIGDIEVEQWGDVDSTSWSIWGNQKEKSAFLMPYEVDGRKLGYFMLGGAQMNAEEVSQGRQTIVDAFFEISGKKDILFGPLYTHALWRLISTLSGSNPTPTERSSVIAAMLQITTAIMRTDVTAEDTSNERWRRGFETRQLGITYRNSPVLVDERYPTSKEKVDPYRSGLDGTVHAGDRAPEAPGMQRGNGGSTSIYDLFDVTSHTVILFGKSDLDVQDTLAFVARYPGTRVRVVLVLPQGSKLQSSGEAPIHEVLVDAEGHAYRNYRVQPGDVFVVVVRPDGYIGALNNGYSGLKEYFSKIFV</sequence>
<evidence type="ECO:0008006" key="11">
    <source>
        <dbReference type="Google" id="ProtNLM"/>
    </source>
</evidence>
<dbReference type="GO" id="GO:0071949">
    <property type="term" value="F:FAD binding"/>
    <property type="evidence" value="ECO:0007669"/>
    <property type="project" value="InterPro"/>
</dbReference>
<comment type="cofactor">
    <cofactor evidence="1">
        <name>FAD</name>
        <dbReference type="ChEBI" id="CHEBI:57692"/>
    </cofactor>
</comment>
<keyword evidence="3" id="KW-0285">Flavoprotein</keyword>
<feature type="domain" description="Phenol hydroxylase-like C-terminal dimerisation" evidence="8">
    <location>
        <begin position="446"/>
        <end position="490"/>
    </location>
</feature>
<feature type="domain" description="FAD-binding" evidence="7">
    <location>
        <begin position="6"/>
        <end position="232"/>
    </location>
</feature>
<evidence type="ECO:0000256" key="4">
    <source>
        <dbReference type="ARBA" id="ARBA00022827"/>
    </source>
</evidence>
<dbReference type="Proteomes" id="UP001383192">
    <property type="component" value="Unassembled WGS sequence"/>
</dbReference>
<evidence type="ECO:0000313" key="9">
    <source>
        <dbReference type="EMBL" id="KAK7061102.1"/>
    </source>
</evidence>
<dbReference type="InterPro" id="IPR012941">
    <property type="entry name" value="Phe_hydrox_C_dim_dom"/>
</dbReference>
<dbReference type="GO" id="GO:0016709">
    <property type="term" value="F:oxidoreductase activity, acting on paired donors, with incorporation or reduction of molecular oxygen, NAD(P)H as one donor, and incorporation of one atom of oxygen"/>
    <property type="evidence" value="ECO:0007669"/>
    <property type="project" value="UniProtKB-ARBA"/>
</dbReference>
<dbReference type="SUPFAM" id="SSF52833">
    <property type="entry name" value="Thioredoxin-like"/>
    <property type="match status" value="1"/>
</dbReference>
<dbReference type="AlphaFoldDB" id="A0AAW0EC63"/>
<dbReference type="InterPro" id="IPR036188">
    <property type="entry name" value="FAD/NAD-bd_sf"/>
</dbReference>
<dbReference type="PANTHER" id="PTHR43004">
    <property type="entry name" value="TRK SYSTEM POTASSIUM UPTAKE PROTEIN"/>
    <property type="match status" value="1"/>
</dbReference>
<dbReference type="PANTHER" id="PTHR43004:SF19">
    <property type="entry name" value="BINDING MONOOXYGENASE, PUTATIVE (JCVI)-RELATED"/>
    <property type="match status" value="1"/>
</dbReference>
<keyword evidence="5" id="KW-0560">Oxidoreductase</keyword>
<comment type="caution">
    <text evidence="9">The sequence shown here is derived from an EMBL/GenBank/DDBJ whole genome shotgun (WGS) entry which is preliminary data.</text>
</comment>
<evidence type="ECO:0000256" key="2">
    <source>
        <dbReference type="ARBA" id="ARBA00007801"/>
    </source>
</evidence>
<protein>
    <recommendedName>
        <fullName evidence="11">FAD-binding domain-containing protein</fullName>
    </recommendedName>
</protein>
<evidence type="ECO:0000259" key="8">
    <source>
        <dbReference type="Pfam" id="PF07976"/>
    </source>
</evidence>
<keyword evidence="10" id="KW-1185">Reference proteome</keyword>
<dbReference type="Gene3D" id="3.40.30.120">
    <property type="match status" value="1"/>
</dbReference>
<dbReference type="Gene3D" id="3.30.70.2450">
    <property type="match status" value="1"/>
</dbReference>
<dbReference type="SUPFAM" id="SSF51905">
    <property type="entry name" value="FAD/NAD(P)-binding domain"/>
    <property type="match status" value="1"/>
</dbReference>
<organism evidence="9 10">
    <name type="scientific">Paramarasmius palmivorus</name>
    <dbReference type="NCBI Taxonomy" id="297713"/>
    <lineage>
        <taxon>Eukaryota</taxon>
        <taxon>Fungi</taxon>
        <taxon>Dikarya</taxon>
        <taxon>Basidiomycota</taxon>
        <taxon>Agaricomycotina</taxon>
        <taxon>Agaricomycetes</taxon>
        <taxon>Agaricomycetidae</taxon>
        <taxon>Agaricales</taxon>
        <taxon>Marasmiineae</taxon>
        <taxon>Marasmiaceae</taxon>
        <taxon>Paramarasmius</taxon>
    </lineage>
</organism>
<feature type="region of interest" description="Disordered" evidence="6">
    <location>
        <begin position="348"/>
        <end position="377"/>
    </location>
</feature>
<evidence type="ECO:0000259" key="7">
    <source>
        <dbReference type="Pfam" id="PF01494"/>
    </source>
</evidence>